<proteinExistence type="predicted"/>
<accession>A0AAE7NJS7</accession>
<protein>
    <submittedName>
        <fullName evidence="1">Uncharacterized protein</fullName>
    </submittedName>
</protein>
<reference evidence="1 2" key="1">
    <citation type="submission" date="2018-06" db="EMBL/GenBank/DDBJ databases">
        <title>Comparative genomics of Bradyrhizobium nodulating Arachidis hypogaea.</title>
        <authorList>
            <person name="Li Y."/>
        </authorList>
    </citation>
    <scope>NUCLEOTIDE SEQUENCE [LARGE SCALE GENOMIC DNA]</scope>
    <source>
        <strain evidence="1 2">CCBAU 051107</strain>
    </source>
</reference>
<organism evidence="1 2">
    <name type="scientific">Bradyrhizobium arachidis</name>
    <dbReference type="NCBI Taxonomy" id="858423"/>
    <lineage>
        <taxon>Bacteria</taxon>
        <taxon>Pseudomonadati</taxon>
        <taxon>Pseudomonadota</taxon>
        <taxon>Alphaproteobacteria</taxon>
        <taxon>Hyphomicrobiales</taxon>
        <taxon>Nitrobacteraceae</taxon>
        <taxon>Bradyrhizobium</taxon>
    </lineage>
</organism>
<evidence type="ECO:0000313" key="2">
    <source>
        <dbReference type="Proteomes" id="UP000594015"/>
    </source>
</evidence>
<dbReference type="EMBL" id="CP030050">
    <property type="protein sequence ID" value="QOZ66696.1"/>
    <property type="molecule type" value="Genomic_DNA"/>
</dbReference>
<dbReference type="KEGG" id="barh:WN72_10385"/>
<evidence type="ECO:0000313" key="1">
    <source>
        <dbReference type="EMBL" id="QOZ66696.1"/>
    </source>
</evidence>
<gene>
    <name evidence="1" type="ORF">WN72_10385</name>
</gene>
<name>A0AAE7NJS7_9BRAD</name>
<sequence>MCFHQKGEFSAGADLSAQRISTGRINFLSTAEERICVILHADSGRADRSVFIARQVTCL</sequence>
<dbReference type="Proteomes" id="UP000594015">
    <property type="component" value="Chromosome"/>
</dbReference>
<dbReference type="AlphaFoldDB" id="A0AAE7NJS7"/>